<name>A0A140CUV0_9METZ</name>
<evidence type="ECO:0000256" key="1">
    <source>
        <dbReference type="ARBA" id="ARBA00004141"/>
    </source>
</evidence>
<dbReference type="GO" id="GO:0003954">
    <property type="term" value="F:NADH dehydrogenase activity"/>
    <property type="evidence" value="ECO:0007669"/>
    <property type="project" value="TreeGrafter"/>
</dbReference>
<dbReference type="PANTHER" id="PTHR42829:SF2">
    <property type="entry name" value="NADH-UBIQUINONE OXIDOREDUCTASE CHAIN 5"/>
    <property type="match status" value="1"/>
</dbReference>
<evidence type="ECO:0000256" key="3">
    <source>
        <dbReference type="ARBA" id="ARBA00022692"/>
    </source>
</evidence>
<feature type="non-terminal residue" evidence="10">
    <location>
        <position position="1"/>
    </location>
</feature>
<feature type="domain" description="NADH:quinone oxidoreductase/Mrp antiporter transmembrane" evidence="9">
    <location>
        <begin position="111"/>
        <end position="372"/>
    </location>
</feature>
<feature type="transmembrane region" description="Helical" evidence="8">
    <location>
        <begin position="141"/>
        <end position="164"/>
    </location>
</feature>
<dbReference type="Pfam" id="PF00361">
    <property type="entry name" value="Proton_antipo_M"/>
    <property type="match status" value="1"/>
</dbReference>
<dbReference type="GO" id="GO:0042773">
    <property type="term" value="P:ATP synthesis coupled electron transport"/>
    <property type="evidence" value="ECO:0007669"/>
    <property type="project" value="InterPro"/>
</dbReference>
<reference evidence="10" key="1">
    <citation type="journal article" date="2016" name="Curr. Biol.">
        <title>Extensive Mitochondrial mRNA Editing and Unusual Mitochondrial Genome Organization in Calcaronean Sponges.</title>
        <authorList>
            <person name="Lavrov D.V."/>
            <person name="Adamski M."/>
            <person name="Chevaldonne P."/>
            <person name="Adamska M."/>
        </authorList>
    </citation>
    <scope>NUCLEOTIDE SEQUENCE</scope>
</reference>
<keyword evidence="10" id="KW-0496">Mitochondrion</keyword>
<dbReference type="InterPro" id="IPR001750">
    <property type="entry name" value="ND/Mrp_TM"/>
</dbReference>
<evidence type="ECO:0000259" key="9">
    <source>
        <dbReference type="Pfam" id="PF00361"/>
    </source>
</evidence>
<dbReference type="GO" id="GO:0008137">
    <property type="term" value="F:NADH dehydrogenase (ubiquinone) activity"/>
    <property type="evidence" value="ECO:0007669"/>
    <property type="project" value="UniProtKB-EC"/>
</dbReference>
<proteinExistence type="evidence at transcript level"/>
<comment type="subcellular location">
    <subcellularLocation>
        <location evidence="1">Membrane</location>
        <topology evidence="1">Multi-pass membrane protein</topology>
    </subcellularLocation>
</comment>
<keyword evidence="10" id="KW-0560">Oxidoreductase</keyword>
<geneLocation type="mitochondrion" evidence="10"/>
<evidence type="ECO:0000256" key="6">
    <source>
        <dbReference type="ARBA" id="ARBA00031027"/>
    </source>
</evidence>
<evidence type="ECO:0000256" key="8">
    <source>
        <dbReference type="SAM" id="Phobius"/>
    </source>
</evidence>
<protein>
    <recommendedName>
        <fullName evidence="2">NADH:ubiquinone reductase (H(+)-translocating)</fullName>
        <ecNumber evidence="2">7.1.1.2</ecNumber>
    </recommendedName>
    <alternativeName>
        <fullName evidence="6">NADH dehydrogenase subunit 5</fullName>
    </alternativeName>
</protein>
<dbReference type="EMBL" id="KU244281">
    <property type="protein sequence ID" value="AMJ16580.1"/>
    <property type="molecule type" value="mRNA"/>
</dbReference>
<feature type="transmembrane region" description="Helical" evidence="8">
    <location>
        <begin position="57"/>
        <end position="80"/>
    </location>
</feature>
<dbReference type="PANTHER" id="PTHR42829">
    <property type="entry name" value="NADH-UBIQUINONE OXIDOREDUCTASE CHAIN 5"/>
    <property type="match status" value="1"/>
</dbReference>
<feature type="non-terminal residue" evidence="10">
    <location>
        <position position="405"/>
    </location>
</feature>
<sequence>LPLFGYCFRWRSWGLAPLGARPTFWALSLTCAALLACPYTCVATLDWSCGLDSGRFFWASPLTISVLLALCWTAGPVLLFRVWYMAVDPYGRRFLGALETFFLSMRLTVAAGDGITFLMGWEGMGLASYLLISFWSTRRRAVVAGLQAVIFNLPGDVFLLSGWLHRRLVCGREPFLEGSVDSRHTLLFFLAAGAKSAQLGFHPWLPAAMEGPTPVSRLLHASTLVAAGAVLWLRVGIPGGRPFLLFTRASSFLAGRAGLEAVDAKRLVAFSTCSQLGLVLVAVAGAQNWPGLFHLSSHAFFKSLLFITCGGFIHLARDSQHLRLLTGLPGSSGQAVAWSAFLASLSLAGFPRLSGGLSKERLISTLRGLHFWGVLARVSLIRSAFFTAAYSAKLLFGVLTESSTR</sequence>
<keyword evidence="4 8" id="KW-1133">Transmembrane helix</keyword>
<organism evidence="10">
    <name type="scientific">Sycon ciliatum</name>
    <dbReference type="NCBI Taxonomy" id="27933"/>
    <lineage>
        <taxon>Eukaryota</taxon>
        <taxon>Metazoa</taxon>
        <taxon>Porifera</taxon>
        <taxon>Calcarea</taxon>
        <taxon>Calcaronea</taxon>
        <taxon>Leucosolenida</taxon>
        <taxon>Sycettidae</taxon>
        <taxon>Sycon</taxon>
    </lineage>
</organism>
<evidence type="ECO:0000313" key="10">
    <source>
        <dbReference type="EMBL" id="AMJ16580.1"/>
    </source>
</evidence>
<feature type="transmembrane region" description="Helical" evidence="8">
    <location>
        <begin position="24"/>
        <end position="45"/>
    </location>
</feature>
<dbReference type="PRINTS" id="PR01434">
    <property type="entry name" value="NADHDHGNASE5"/>
</dbReference>
<comment type="catalytic activity">
    <reaction evidence="7">
        <text>a ubiquinone + NADH + 5 H(+)(in) = a ubiquinol + NAD(+) + 4 H(+)(out)</text>
        <dbReference type="Rhea" id="RHEA:29091"/>
        <dbReference type="Rhea" id="RHEA-COMP:9565"/>
        <dbReference type="Rhea" id="RHEA-COMP:9566"/>
        <dbReference type="ChEBI" id="CHEBI:15378"/>
        <dbReference type="ChEBI" id="CHEBI:16389"/>
        <dbReference type="ChEBI" id="CHEBI:17976"/>
        <dbReference type="ChEBI" id="CHEBI:57540"/>
        <dbReference type="ChEBI" id="CHEBI:57945"/>
        <dbReference type="EC" id="7.1.1.2"/>
    </reaction>
</comment>
<keyword evidence="5 8" id="KW-0472">Membrane</keyword>
<gene>
    <name evidence="10" type="primary">nad5</name>
</gene>
<accession>A0A140CUV0</accession>
<evidence type="ECO:0000256" key="4">
    <source>
        <dbReference type="ARBA" id="ARBA00022989"/>
    </source>
</evidence>
<keyword evidence="3 8" id="KW-0812">Transmembrane</keyword>
<evidence type="ECO:0000256" key="2">
    <source>
        <dbReference type="ARBA" id="ARBA00012944"/>
    </source>
</evidence>
<evidence type="ECO:0000256" key="5">
    <source>
        <dbReference type="ARBA" id="ARBA00023136"/>
    </source>
</evidence>
<dbReference type="InterPro" id="IPR003945">
    <property type="entry name" value="NU5C-like"/>
</dbReference>
<dbReference type="GO" id="GO:0016020">
    <property type="term" value="C:membrane"/>
    <property type="evidence" value="ECO:0007669"/>
    <property type="project" value="UniProtKB-SubCell"/>
</dbReference>
<dbReference type="GO" id="GO:0015990">
    <property type="term" value="P:electron transport coupled proton transport"/>
    <property type="evidence" value="ECO:0007669"/>
    <property type="project" value="TreeGrafter"/>
</dbReference>
<dbReference type="EC" id="7.1.1.2" evidence="2"/>
<dbReference type="AlphaFoldDB" id="A0A140CUV0"/>
<evidence type="ECO:0000256" key="7">
    <source>
        <dbReference type="ARBA" id="ARBA00049551"/>
    </source>
</evidence>